<keyword evidence="3" id="KW-1003">Cell membrane</keyword>
<evidence type="ECO:0000256" key="5">
    <source>
        <dbReference type="ARBA" id="ARBA00022989"/>
    </source>
</evidence>
<dbReference type="RefSeq" id="WP_102892487.1">
    <property type="nucleotide sequence ID" value="NZ_NBZD01000002.1"/>
</dbReference>
<keyword evidence="4 7" id="KW-0812">Transmembrane</keyword>
<evidence type="ECO:0000259" key="8">
    <source>
        <dbReference type="PROSITE" id="PS50928"/>
    </source>
</evidence>
<protein>
    <submittedName>
        <fullName evidence="9">ABC transporter permease</fullName>
    </submittedName>
</protein>
<feature type="transmembrane region" description="Helical" evidence="7">
    <location>
        <begin position="126"/>
        <end position="146"/>
    </location>
</feature>
<dbReference type="PANTHER" id="PTHR43744">
    <property type="entry name" value="ABC TRANSPORTER PERMEASE PROTEIN MG189-RELATED-RELATED"/>
    <property type="match status" value="1"/>
</dbReference>
<reference evidence="10" key="1">
    <citation type="submission" date="2017-04" db="EMBL/GenBank/DDBJ databases">
        <authorList>
            <person name="Bumgarner R.E."/>
            <person name="Fredricks D.N."/>
            <person name="Srinivasan S."/>
        </authorList>
    </citation>
    <scope>NUCLEOTIDE SEQUENCE [LARGE SCALE GENOMIC DNA]</scope>
    <source>
        <strain evidence="10">KA00405</strain>
    </source>
</reference>
<sequence length="290" mass="32341">MKKILLSDQRTRGVGSKTGTFFIFLILLAAGMFSILPLVYSVLQSLKPVEELFIFPPRFFVHHPVWENYRELFRLTDTLWVPFSRYLFNSIFVSLAGTVVYVIIASMAAYALAIGRFRGKNVLNQIVVKTLLFSSPVLMVAQYLILSKTGMLNTYYAMILPGLAAPLGLFLMRQFMEQMVPMSIIEAARIDGCSEWQIIWRVVMPMVKPAWLTLSIFSFQGLWAGAGAAYIYKEEYKVLPTVLNQIAAGGIARAGVAAAAAVVLIIPPAFFFILVQSKVIETMTSSGIKE</sequence>
<accession>A0A2J8B244</accession>
<dbReference type="CDD" id="cd06261">
    <property type="entry name" value="TM_PBP2"/>
    <property type="match status" value="1"/>
</dbReference>
<keyword evidence="6 7" id="KW-0472">Membrane</keyword>
<dbReference type="InterPro" id="IPR035906">
    <property type="entry name" value="MetI-like_sf"/>
</dbReference>
<evidence type="ECO:0000256" key="4">
    <source>
        <dbReference type="ARBA" id="ARBA00022692"/>
    </source>
</evidence>
<dbReference type="SUPFAM" id="SSF161098">
    <property type="entry name" value="MetI-like"/>
    <property type="match status" value="1"/>
</dbReference>
<organism evidence="9 10">
    <name type="scientific">Mageeibacillus indolicus</name>
    <dbReference type="NCBI Taxonomy" id="884684"/>
    <lineage>
        <taxon>Bacteria</taxon>
        <taxon>Bacillati</taxon>
        <taxon>Bacillota</taxon>
        <taxon>Clostridia</taxon>
        <taxon>Eubacteriales</taxon>
        <taxon>Oscillospiraceae</taxon>
        <taxon>Mageeibacillus</taxon>
    </lineage>
</organism>
<dbReference type="Proteomes" id="UP000236394">
    <property type="component" value="Unassembled WGS sequence"/>
</dbReference>
<dbReference type="GO" id="GO:0005886">
    <property type="term" value="C:plasma membrane"/>
    <property type="evidence" value="ECO:0007669"/>
    <property type="project" value="UniProtKB-SubCell"/>
</dbReference>
<evidence type="ECO:0000256" key="7">
    <source>
        <dbReference type="RuleBase" id="RU363032"/>
    </source>
</evidence>
<feature type="domain" description="ABC transmembrane type-1" evidence="8">
    <location>
        <begin position="87"/>
        <end position="275"/>
    </location>
</feature>
<comment type="caution">
    <text evidence="9">The sequence shown here is derived from an EMBL/GenBank/DDBJ whole genome shotgun (WGS) entry which is preliminary data.</text>
</comment>
<evidence type="ECO:0000313" key="10">
    <source>
        <dbReference type="Proteomes" id="UP000236394"/>
    </source>
</evidence>
<dbReference type="Pfam" id="PF00528">
    <property type="entry name" value="BPD_transp_1"/>
    <property type="match status" value="1"/>
</dbReference>
<feature type="transmembrane region" description="Helical" evidence="7">
    <location>
        <begin position="86"/>
        <end position="114"/>
    </location>
</feature>
<feature type="transmembrane region" description="Helical" evidence="7">
    <location>
        <begin position="210"/>
        <end position="231"/>
    </location>
</feature>
<comment type="subcellular location">
    <subcellularLocation>
        <location evidence="1 7">Cell membrane</location>
        <topology evidence="1 7">Multi-pass membrane protein</topology>
    </subcellularLocation>
</comment>
<dbReference type="PANTHER" id="PTHR43744:SF1">
    <property type="entry name" value="BINDING-PROTEIN-DEPENDENT TRANSPORT SYSTEMS INNER MEMBRANE COMPONENT"/>
    <property type="match status" value="1"/>
</dbReference>
<dbReference type="InterPro" id="IPR000515">
    <property type="entry name" value="MetI-like"/>
</dbReference>
<proteinExistence type="inferred from homology"/>
<dbReference type="EMBL" id="NBZD01000002">
    <property type="protein sequence ID" value="PNH18816.1"/>
    <property type="molecule type" value="Genomic_DNA"/>
</dbReference>
<evidence type="ECO:0000256" key="1">
    <source>
        <dbReference type="ARBA" id="ARBA00004651"/>
    </source>
</evidence>
<feature type="transmembrane region" description="Helical" evidence="7">
    <location>
        <begin position="251"/>
        <end position="275"/>
    </location>
</feature>
<dbReference type="GO" id="GO:0055085">
    <property type="term" value="P:transmembrane transport"/>
    <property type="evidence" value="ECO:0007669"/>
    <property type="project" value="InterPro"/>
</dbReference>
<feature type="transmembrane region" description="Helical" evidence="7">
    <location>
        <begin position="152"/>
        <end position="172"/>
    </location>
</feature>
<evidence type="ECO:0000256" key="3">
    <source>
        <dbReference type="ARBA" id="ARBA00022475"/>
    </source>
</evidence>
<keyword evidence="5 7" id="KW-1133">Transmembrane helix</keyword>
<comment type="similarity">
    <text evidence="7">Belongs to the binding-protein-dependent transport system permease family.</text>
</comment>
<evidence type="ECO:0000256" key="6">
    <source>
        <dbReference type="ARBA" id="ARBA00023136"/>
    </source>
</evidence>
<dbReference type="AlphaFoldDB" id="A0A2J8B244"/>
<evidence type="ECO:0000256" key="2">
    <source>
        <dbReference type="ARBA" id="ARBA00022448"/>
    </source>
</evidence>
<evidence type="ECO:0000313" key="9">
    <source>
        <dbReference type="EMBL" id="PNH18816.1"/>
    </source>
</evidence>
<keyword evidence="2 7" id="KW-0813">Transport</keyword>
<feature type="transmembrane region" description="Helical" evidence="7">
    <location>
        <begin position="21"/>
        <end position="43"/>
    </location>
</feature>
<name>A0A2J8B244_9FIRM</name>
<gene>
    <name evidence="9" type="ORF">B7R76_04490</name>
</gene>
<dbReference type="PROSITE" id="PS50928">
    <property type="entry name" value="ABC_TM1"/>
    <property type="match status" value="1"/>
</dbReference>
<dbReference type="Gene3D" id="1.10.3720.10">
    <property type="entry name" value="MetI-like"/>
    <property type="match status" value="1"/>
</dbReference>